<evidence type="ECO:0000256" key="1">
    <source>
        <dbReference type="SAM" id="Phobius"/>
    </source>
</evidence>
<dbReference type="EMBL" id="PJNH01000001">
    <property type="protein sequence ID" value="PKR78988.1"/>
    <property type="molecule type" value="Genomic_DNA"/>
</dbReference>
<dbReference type="AlphaFoldDB" id="A0A2I0QXF5"/>
<keyword evidence="1" id="KW-0812">Transmembrane</keyword>
<evidence type="ECO:0000313" key="3">
    <source>
        <dbReference type="Proteomes" id="UP000243524"/>
    </source>
</evidence>
<dbReference type="RefSeq" id="WP_101330732.1">
    <property type="nucleotide sequence ID" value="NZ_PJNH01000001.1"/>
</dbReference>
<keyword evidence="3" id="KW-1185">Reference proteome</keyword>
<dbReference type="Proteomes" id="UP000243524">
    <property type="component" value="Unassembled WGS sequence"/>
</dbReference>
<proteinExistence type="predicted"/>
<protein>
    <submittedName>
        <fullName evidence="2">DUF2759 domain-containing protein</fullName>
    </submittedName>
</protein>
<sequence>MVLGIILLFVAILSVFAVFREMKHRNIFAILFSGASALVFGWFSVMTILNALFPDTF</sequence>
<organism evidence="2 3">
    <name type="scientific">Halalkalibacillus sediminis</name>
    <dbReference type="NCBI Taxonomy" id="2018042"/>
    <lineage>
        <taxon>Bacteria</taxon>
        <taxon>Bacillati</taxon>
        <taxon>Bacillota</taxon>
        <taxon>Bacilli</taxon>
        <taxon>Bacillales</taxon>
        <taxon>Bacillaceae</taxon>
        <taxon>Halalkalibacillus</taxon>
    </lineage>
</organism>
<accession>A0A2I0QXF5</accession>
<reference evidence="2 3" key="1">
    <citation type="submission" date="2017-06" db="EMBL/GenBank/DDBJ databases">
        <title>the draft geome sequence of Illustriluteabacillus marina B3227.</title>
        <authorList>
            <person name="He R.-H."/>
            <person name="Du Z.-J."/>
        </authorList>
    </citation>
    <scope>NUCLEOTIDE SEQUENCE [LARGE SCALE GENOMIC DNA]</scope>
    <source>
        <strain evidence="2 3">B3227</strain>
    </source>
</reference>
<dbReference type="Pfam" id="PF10958">
    <property type="entry name" value="DUF2759"/>
    <property type="match status" value="1"/>
</dbReference>
<keyword evidence="1" id="KW-1133">Transmembrane helix</keyword>
<gene>
    <name evidence="2" type="ORF">CEY16_04340</name>
</gene>
<comment type="caution">
    <text evidence="2">The sequence shown here is derived from an EMBL/GenBank/DDBJ whole genome shotgun (WGS) entry which is preliminary data.</text>
</comment>
<keyword evidence="1" id="KW-0472">Membrane</keyword>
<evidence type="ECO:0000313" key="2">
    <source>
        <dbReference type="EMBL" id="PKR78988.1"/>
    </source>
</evidence>
<feature type="transmembrane region" description="Helical" evidence="1">
    <location>
        <begin position="27"/>
        <end position="53"/>
    </location>
</feature>
<dbReference type="InterPro" id="IPR024490">
    <property type="entry name" value="DUF2759"/>
</dbReference>
<name>A0A2I0QXF5_9BACI</name>
<dbReference type="OrthoDB" id="2355718at2"/>